<sequence length="730" mass="78241">MVSTEFLPRFSIIDGAISAYDVDKRGVVANGSEYLFGVLSVGVVPFALVALVLCYVVVVNLVLRPMALAVGIGRRSGGGEDPAEEREMGMAAAGRGRGGGGILRALSSRSRRRREARLVLPGERDERDNSCISSRCFVDTTKVLVLFFALTSLVCCLVLVLYGAEMQSLSERGTDSFEETLKNEGARLNVARRAAQYTGEAGAAQRAAVLWEHFVKRVVPVVTKNHGVLDDSYFGAIVLVYFVPAAAALIGFASVGFAFRVCRCSEESSPSPLVPWLFVLCACCFGLALGAPALFSDVCGQASEYLASPRLNTRLNAKFASSVYPCASLGMRTAGSWDATAEELGSALASLGLSSDLRAYAVSKTRQLNQDLRAYRTGLGLSEQQVPPLCEPYSALDPENATALRDAGMGLGVVEAAWLVGTEGGNRHGGRTLEWGATPPISVLFSPDEAAQLPDLKKAVEGGNLPYPSLLWVPNRCSRTRANLLENFSKSSSGGGYAGQASAMVQRGLSFEAMEDAAAMAAEAALASDDVVSRANCGFTREALQGMRNYSHGDRCDRLDFVSTVFWIASGSLALLCCLLALGLEILEEAYDYDLVVARRKRTLAYDLDEDQEVEMAALGADDGSWGGQPRGQERREWPVASAPPLPPTGAVLNLPPRPSSAGSAEPVMGYAISQAPPTPAPWRVPQTPRPQSSPAQYDYVHRVGSDTELRRNNSEQHRLPEPPLKVFDY</sequence>
<keyword evidence="2" id="KW-0472">Membrane</keyword>
<protein>
    <submittedName>
        <fullName evidence="3">Uncharacterized protein</fullName>
    </submittedName>
</protein>
<keyword evidence="2" id="KW-1133">Transmembrane helix</keyword>
<feature type="compositionally biased region" description="Basic and acidic residues" evidence="1">
    <location>
        <begin position="700"/>
        <end position="721"/>
    </location>
</feature>
<feature type="transmembrane region" description="Helical" evidence="2">
    <location>
        <begin position="273"/>
        <end position="295"/>
    </location>
</feature>
<evidence type="ECO:0000256" key="1">
    <source>
        <dbReference type="SAM" id="MobiDB-lite"/>
    </source>
</evidence>
<feature type="transmembrane region" description="Helical" evidence="2">
    <location>
        <begin position="143"/>
        <end position="164"/>
    </location>
</feature>
<feature type="transmembrane region" description="Helical" evidence="2">
    <location>
        <begin position="233"/>
        <end position="261"/>
    </location>
</feature>
<feature type="region of interest" description="Disordered" evidence="1">
    <location>
        <begin position="620"/>
        <end position="730"/>
    </location>
</feature>
<gene>
    <name evidence="3" type="ORF">CROS1312_LOCUS306</name>
</gene>
<evidence type="ECO:0000256" key="2">
    <source>
        <dbReference type="SAM" id="Phobius"/>
    </source>
</evidence>
<feature type="transmembrane region" description="Helical" evidence="2">
    <location>
        <begin position="34"/>
        <end position="63"/>
    </location>
</feature>
<evidence type="ECO:0000313" key="3">
    <source>
        <dbReference type="EMBL" id="CAD9721040.1"/>
    </source>
</evidence>
<reference evidence="3" key="1">
    <citation type="submission" date="2021-01" db="EMBL/GenBank/DDBJ databases">
        <authorList>
            <person name="Corre E."/>
            <person name="Pelletier E."/>
            <person name="Niang G."/>
            <person name="Scheremetjew M."/>
            <person name="Finn R."/>
            <person name="Kale V."/>
            <person name="Holt S."/>
            <person name="Cochrane G."/>
            <person name="Meng A."/>
            <person name="Brown T."/>
            <person name="Cohen L."/>
        </authorList>
    </citation>
    <scope>NUCLEOTIDE SEQUENCE</scope>
    <source>
        <strain evidence="3">RCC2335</strain>
    </source>
</reference>
<accession>A0A7S2T794</accession>
<name>A0A7S2T794_9CHLO</name>
<dbReference type="EMBL" id="HBHM01000405">
    <property type="protein sequence ID" value="CAD9721040.1"/>
    <property type="molecule type" value="Transcribed_RNA"/>
</dbReference>
<organism evidence="3">
    <name type="scientific">Chloropicon roscoffensis</name>
    <dbReference type="NCBI Taxonomy" id="1461544"/>
    <lineage>
        <taxon>Eukaryota</taxon>
        <taxon>Viridiplantae</taxon>
        <taxon>Chlorophyta</taxon>
        <taxon>Chloropicophyceae</taxon>
        <taxon>Chloropicales</taxon>
        <taxon>Chloropicaceae</taxon>
        <taxon>Chloropicon</taxon>
    </lineage>
</organism>
<dbReference type="AlphaFoldDB" id="A0A7S2T794"/>
<keyword evidence="2" id="KW-0812">Transmembrane</keyword>
<proteinExistence type="predicted"/>